<keyword evidence="2" id="KW-1185">Reference proteome</keyword>
<sequence length="147" mass="17072">MAFVAKAHNIFPNKSCPKKMVENMIAARKDRQYNESFKLYSTCLIPRGGHFNQIRIESANGDCSLREFERGLMVRQCLLFKVREDWWDAVEEANAVVQEEDRTRLIFRVRTGDRCLVVTLSNKRSFRCCSRREGPIFKGRTAAVVHV</sequence>
<organism evidence="1 2">
    <name type="scientific">Forsythia ovata</name>
    <dbReference type="NCBI Taxonomy" id="205694"/>
    <lineage>
        <taxon>Eukaryota</taxon>
        <taxon>Viridiplantae</taxon>
        <taxon>Streptophyta</taxon>
        <taxon>Embryophyta</taxon>
        <taxon>Tracheophyta</taxon>
        <taxon>Spermatophyta</taxon>
        <taxon>Magnoliopsida</taxon>
        <taxon>eudicotyledons</taxon>
        <taxon>Gunneridae</taxon>
        <taxon>Pentapetalae</taxon>
        <taxon>asterids</taxon>
        <taxon>lamiids</taxon>
        <taxon>Lamiales</taxon>
        <taxon>Oleaceae</taxon>
        <taxon>Forsythieae</taxon>
        <taxon>Forsythia</taxon>
    </lineage>
</organism>
<name>A0ABD1T8L9_9LAMI</name>
<dbReference type="Proteomes" id="UP001604277">
    <property type="component" value="Unassembled WGS sequence"/>
</dbReference>
<accession>A0ABD1T8L9</accession>
<evidence type="ECO:0000313" key="1">
    <source>
        <dbReference type="EMBL" id="KAL2509082.1"/>
    </source>
</evidence>
<reference evidence="2" key="1">
    <citation type="submission" date="2024-07" db="EMBL/GenBank/DDBJ databases">
        <title>Two chromosome-level genome assemblies of Korean endemic species Abeliophyllum distichum and Forsythia ovata (Oleaceae).</title>
        <authorList>
            <person name="Jang H."/>
        </authorList>
    </citation>
    <scope>NUCLEOTIDE SEQUENCE [LARGE SCALE GENOMIC DNA]</scope>
</reference>
<proteinExistence type="predicted"/>
<comment type="caution">
    <text evidence="1">The sequence shown here is derived from an EMBL/GenBank/DDBJ whole genome shotgun (WGS) entry which is preliminary data.</text>
</comment>
<evidence type="ECO:0000313" key="2">
    <source>
        <dbReference type="Proteomes" id="UP001604277"/>
    </source>
</evidence>
<gene>
    <name evidence="1" type="ORF">Fot_32729</name>
</gene>
<protein>
    <submittedName>
        <fullName evidence="1">Uncharacterized protein</fullName>
    </submittedName>
</protein>
<dbReference type="AlphaFoldDB" id="A0ABD1T8L9"/>
<dbReference type="EMBL" id="JBFOLJ010000009">
    <property type="protein sequence ID" value="KAL2509082.1"/>
    <property type="molecule type" value="Genomic_DNA"/>
</dbReference>